<dbReference type="InterPro" id="IPR003607">
    <property type="entry name" value="HD/PDEase_dom"/>
</dbReference>
<sequence>MLKSIALAQLRLGMYVHSIPGGWINHPFWRKSFKIETLEDLQTLRECPVDEVTIDTAKGRDIAPEHDIDDETGEAEQDDAAPAAEIAIAHQGASATVAVRKPATRTETAVERERAARIISSSKSTVLNMFSEARMGKTVDVKDAAELVTEITSSVSRNADALISLARLKTTDDYTYMHSVAVCAMMISLANQLGMTQEQIKQAGMAGLLHDVGKMAVPLDILNKPAKLTEEEFASVRSHTVQGHSILKQIEGIGEAALDVSLHHHEKIDGSGYPFNLKADSISIMAKMGAVCDVYDAITSNRPYKAGWDPARSIRHMAASAGHFDPITMEAFVKAIGIYPTGSCVILQSGRLGIVVDQRPEHLLTPRIKLFYSTTSRMPLKPEIIDLARGGDKIVAYADPAKWGIRSLPSIDLD</sequence>
<feature type="domain" description="HD-GYP" evidence="2">
    <location>
        <begin position="153"/>
        <end position="348"/>
    </location>
</feature>
<feature type="compositionally biased region" description="Acidic residues" evidence="1">
    <location>
        <begin position="67"/>
        <end position="79"/>
    </location>
</feature>
<dbReference type="CDD" id="cd00077">
    <property type="entry name" value="HDc"/>
    <property type="match status" value="1"/>
</dbReference>
<name>A0AAE4K9I2_9BURK</name>
<protein>
    <submittedName>
        <fullName evidence="3">HD-GYP domain-containing protein</fullName>
        <ecNumber evidence="3">3.1.4.-</ecNumber>
    </submittedName>
</protein>
<dbReference type="Gene3D" id="1.10.3210.10">
    <property type="entry name" value="Hypothetical protein af1432"/>
    <property type="match status" value="1"/>
</dbReference>
<dbReference type="InterPro" id="IPR021812">
    <property type="entry name" value="DUF3391"/>
</dbReference>
<comment type="caution">
    <text evidence="3">The sequence shown here is derived from an EMBL/GenBank/DDBJ whole genome shotgun (WGS) entry which is preliminary data.</text>
</comment>
<dbReference type="PANTHER" id="PTHR43155:SF2">
    <property type="entry name" value="CYCLIC DI-GMP PHOSPHODIESTERASE PA4108"/>
    <property type="match status" value="1"/>
</dbReference>
<organism evidence="3">
    <name type="scientific">Herbaspirillum huttiense subsp. nephrolepidis</name>
    <dbReference type="NCBI Taxonomy" id="3075126"/>
    <lineage>
        <taxon>Bacteria</taxon>
        <taxon>Pseudomonadati</taxon>
        <taxon>Pseudomonadota</taxon>
        <taxon>Betaproteobacteria</taxon>
        <taxon>Burkholderiales</taxon>
        <taxon>Oxalobacteraceae</taxon>
        <taxon>Herbaspirillum</taxon>
    </lineage>
</organism>
<dbReference type="SMART" id="SM00471">
    <property type="entry name" value="HDc"/>
    <property type="match status" value="1"/>
</dbReference>
<feature type="region of interest" description="Disordered" evidence="1">
    <location>
        <begin position="59"/>
        <end position="79"/>
    </location>
</feature>
<dbReference type="Pfam" id="PF13487">
    <property type="entry name" value="HD_5"/>
    <property type="match status" value="1"/>
</dbReference>
<dbReference type="GO" id="GO:0008081">
    <property type="term" value="F:phosphoric diester hydrolase activity"/>
    <property type="evidence" value="ECO:0007669"/>
    <property type="project" value="UniProtKB-ARBA"/>
</dbReference>
<dbReference type="RefSeq" id="WP_310839089.1">
    <property type="nucleotide sequence ID" value="NZ_JAVLSM010000027.1"/>
</dbReference>
<keyword evidence="3" id="KW-0378">Hydrolase</keyword>
<dbReference type="PANTHER" id="PTHR43155">
    <property type="entry name" value="CYCLIC DI-GMP PHOSPHODIESTERASE PA4108-RELATED"/>
    <property type="match status" value="1"/>
</dbReference>
<accession>A0AAE4K9I2</accession>
<dbReference type="InterPro" id="IPR037522">
    <property type="entry name" value="HD_GYP_dom"/>
</dbReference>
<evidence type="ECO:0000256" key="1">
    <source>
        <dbReference type="SAM" id="MobiDB-lite"/>
    </source>
</evidence>
<dbReference type="EMBL" id="JAVRAA010000032">
    <property type="protein sequence ID" value="MDT0340933.1"/>
    <property type="molecule type" value="Genomic_DNA"/>
</dbReference>
<evidence type="ECO:0000313" key="3">
    <source>
        <dbReference type="EMBL" id="MDT0340933.1"/>
    </source>
</evidence>
<dbReference type="PROSITE" id="PS51832">
    <property type="entry name" value="HD_GYP"/>
    <property type="match status" value="1"/>
</dbReference>
<gene>
    <name evidence="3" type="ORF">RJN63_29180</name>
</gene>
<reference evidence="3" key="1">
    <citation type="submission" date="2023-02" db="EMBL/GenBank/DDBJ databases">
        <title>Description of Herbaspirillum huttiense subsp. nephrolepsisexaltata and Herbaspirillum huttiense subsp. lycopersicon.</title>
        <authorList>
            <person name="Poudel M."/>
            <person name="Sharma A."/>
            <person name="Goss E."/>
            <person name="Tapia J.H."/>
            <person name="Harmon C.M."/>
            <person name="Jones J.B."/>
        </authorList>
    </citation>
    <scope>NUCLEOTIDE SEQUENCE</scope>
    <source>
        <strain evidence="3">NC40101</strain>
    </source>
</reference>
<dbReference type="Pfam" id="PF11871">
    <property type="entry name" value="DUF3391"/>
    <property type="match status" value="1"/>
</dbReference>
<dbReference type="SUPFAM" id="SSF109604">
    <property type="entry name" value="HD-domain/PDEase-like"/>
    <property type="match status" value="1"/>
</dbReference>
<dbReference type="InterPro" id="IPR006675">
    <property type="entry name" value="HDIG_dom"/>
</dbReference>
<evidence type="ECO:0000259" key="2">
    <source>
        <dbReference type="PROSITE" id="PS51832"/>
    </source>
</evidence>
<proteinExistence type="predicted"/>
<dbReference type="AlphaFoldDB" id="A0AAE4K9I2"/>
<dbReference type="NCBIfam" id="TIGR00277">
    <property type="entry name" value="HDIG"/>
    <property type="match status" value="1"/>
</dbReference>
<dbReference type="EC" id="3.1.4.-" evidence="3"/>